<dbReference type="EMBL" id="CAICTM010000035">
    <property type="protein sequence ID" value="CAB9498299.1"/>
    <property type="molecule type" value="Genomic_DNA"/>
</dbReference>
<protein>
    <submittedName>
        <fullName evidence="1">Uncharacterized protein</fullName>
    </submittedName>
</protein>
<gene>
    <name evidence="1" type="ORF">SEMRO_35_G022320.1</name>
</gene>
<accession>A0A9N8DCL0</accession>
<sequence>MSPQGPTTPCENADCSYKPRMGHFVLPDCTKAPSSSLVLTGSPSVLASSSLAPTQQPTYHACQAMSCVGNETTEQRTMANATDASSGAIALLRLSVQTLMMMAPIAGWLRLFLWYARGSEDRDKRDKTC</sequence>
<keyword evidence="2" id="KW-1185">Reference proteome</keyword>
<comment type="caution">
    <text evidence="1">The sequence shown here is derived from an EMBL/GenBank/DDBJ whole genome shotgun (WGS) entry which is preliminary data.</text>
</comment>
<evidence type="ECO:0000313" key="2">
    <source>
        <dbReference type="Proteomes" id="UP001153069"/>
    </source>
</evidence>
<dbReference type="Proteomes" id="UP001153069">
    <property type="component" value="Unassembled WGS sequence"/>
</dbReference>
<reference evidence="1" key="1">
    <citation type="submission" date="2020-06" db="EMBL/GenBank/DDBJ databases">
        <authorList>
            <consortium name="Plant Systems Biology data submission"/>
        </authorList>
    </citation>
    <scope>NUCLEOTIDE SEQUENCE</scope>
    <source>
        <strain evidence="1">D6</strain>
    </source>
</reference>
<proteinExistence type="predicted"/>
<dbReference type="AlphaFoldDB" id="A0A9N8DCL0"/>
<name>A0A9N8DCL0_9STRA</name>
<evidence type="ECO:0000313" key="1">
    <source>
        <dbReference type="EMBL" id="CAB9498299.1"/>
    </source>
</evidence>
<organism evidence="1 2">
    <name type="scientific">Seminavis robusta</name>
    <dbReference type="NCBI Taxonomy" id="568900"/>
    <lineage>
        <taxon>Eukaryota</taxon>
        <taxon>Sar</taxon>
        <taxon>Stramenopiles</taxon>
        <taxon>Ochrophyta</taxon>
        <taxon>Bacillariophyta</taxon>
        <taxon>Bacillariophyceae</taxon>
        <taxon>Bacillariophycidae</taxon>
        <taxon>Naviculales</taxon>
        <taxon>Naviculaceae</taxon>
        <taxon>Seminavis</taxon>
    </lineage>
</organism>